<keyword evidence="2" id="KW-0812">Transmembrane</keyword>
<dbReference type="EMBL" id="CAXITT010000207">
    <property type="protein sequence ID" value="CAL1535602.1"/>
    <property type="molecule type" value="Genomic_DNA"/>
</dbReference>
<reference evidence="3 4" key="1">
    <citation type="submission" date="2024-04" db="EMBL/GenBank/DDBJ databases">
        <authorList>
            <consortium name="Genoscope - CEA"/>
            <person name="William W."/>
        </authorList>
    </citation>
    <scope>NUCLEOTIDE SEQUENCE [LARGE SCALE GENOMIC DNA]</scope>
</reference>
<evidence type="ECO:0000256" key="2">
    <source>
        <dbReference type="SAM" id="Phobius"/>
    </source>
</evidence>
<evidence type="ECO:0000313" key="4">
    <source>
        <dbReference type="Proteomes" id="UP001497497"/>
    </source>
</evidence>
<feature type="transmembrane region" description="Helical" evidence="2">
    <location>
        <begin position="79"/>
        <end position="101"/>
    </location>
</feature>
<evidence type="ECO:0000256" key="1">
    <source>
        <dbReference type="SAM" id="MobiDB-lite"/>
    </source>
</evidence>
<name>A0AAV2HPH3_LYMST</name>
<feature type="transmembrane region" description="Helical" evidence="2">
    <location>
        <begin position="113"/>
        <end position="138"/>
    </location>
</feature>
<evidence type="ECO:0000313" key="3">
    <source>
        <dbReference type="EMBL" id="CAL1535602.1"/>
    </source>
</evidence>
<protein>
    <submittedName>
        <fullName evidence="3">Uncharacterized protein</fullName>
    </submittedName>
</protein>
<organism evidence="3 4">
    <name type="scientific">Lymnaea stagnalis</name>
    <name type="common">Great pond snail</name>
    <name type="synonym">Helix stagnalis</name>
    <dbReference type="NCBI Taxonomy" id="6523"/>
    <lineage>
        <taxon>Eukaryota</taxon>
        <taxon>Metazoa</taxon>
        <taxon>Spiralia</taxon>
        <taxon>Lophotrochozoa</taxon>
        <taxon>Mollusca</taxon>
        <taxon>Gastropoda</taxon>
        <taxon>Heterobranchia</taxon>
        <taxon>Euthyneura</taxon>
        <taxon>Panpulmonata</taxon>
        <taxon>Hygrophila</taxon>
        <taxon>Lymnaeoidea</taxon>
        <taxon>Lymnaeidae</taxon>
        <taxon>Lymnaea</taxon>
    </lineage>
</organism>
<keyword evidence="2" id="KW-0472">Membrane</keyword>
<gene>
    <name evidence="3" type="ORF">GSLYS_00009562001</name>
</gene>
<feature type="region of interest" description="Disordered" evidence="1">
    <location>
        <begin position="1"/>
        <end position="22"/>
    </location>
</feature>
<dbReference type="AlphaFoldDB" id="A0AAV2HPH3"/>
<accession>A0AAV2HPH3</accession>
<proteinExistence type="predicted"/>
<keyword evidence="2" id="KW-1133">Transmembrane helix</keyword>
<keyword evidence="4" id="KW-1185">Reference proteome</keyword>
<dbReference type="Proteomes" id="UP001497497">
    <property type="component" value="Unassembled WGS sequence"/>
</dbReference>
<comment type="caution">
    <text evidence="3">The sequence shown here is derived from an EMBL/GenBank/DDBJ whole genome shotgun (WGS) entry which is preliminary data.</text>
</comment>
<sequence length="318" mass="35777">MISAIGDKNRRPRSTDGQSVRLKVDAKPTTKLRERVEEFRLLSNNEALREVEYDKRRGEWTRRGELLKLDKPLQRWKKCYIPSVLSVVGGAFLLFVCSIKGLSGDSVFFHQKIVFQVIGGVLVGVGVVLIMVTAACTYKREEFIGTKSGFPKPYTSTKSYKRSTSLPTEFMRTQNDADIEDIITRKTNGCQNLRSHTSAESGYFGSPVESLGESFSSTRSARQWIHTHGPMFPAGSGTIRRQSSDTVLDKSFARARLLAWEEFYKSGSHVVARRTPEWSAGMCVHGAYCNSECKPLKHDVKCDKLHIREAPKLYPQGT</sequence>